<accession>A0A1I6BDW3</accession>
<feature type="binding site" evidence="14">
    <location>
        <position position="184"/>
    </location>
    <ligand>
        <name>L-threonine</name>
        <dbReference type="ChEBI" id="CHEBI:57926"/>
    </ligand>
</feature>
<evidence type="ECO:0000313" key="16">
    <source>
        <dbReference type="EMBL" id="SFQ79094.1"/>
    </source>
</evidence>
<dbReference type="STRING" id="126156.SAMN05421670_0407"/>
<feature type="binding site" evidence="14">
    <location>
        <position position="154"/>
    </location>
    <ligand>
        <name>ATP</name>
        <dbReference type="ChEBI" id="CHEBI:30616"/>
    </ligand>
</feature>
<evidence type="ECO:0000256" key="8">
    <source>
        <dbReference type="ARBA" id="ARBA00022695"/>
    </source>
</evidence>
<feature type="binding site" evidence="14">
    <location>
        <position position="146"/>
    </location>
    <ligand>
        <name>ATP</name>
        <dbReference type="ChEBI" id="CHEBI:30616"/>
    </ligand>
</feature>
<proteinExistence type="inferred from homology"/>
<keyword evidence="5 13" id="KW-0963">Cytoplasm</keyword>
<organism evidence="16 17">
    <name type="scientific">Psychrobacillus psychrotolerans</name>
    <dbReference type="NCBI Taxonomy" id="126156"/>
    <lineage>
        <taxon>Bacteria</taxon>
        <taxon>Bacillati</taxon>
        <taxon>Bacillota</taxon>
        <taxon>Bacilli</taxon>
        <taxon>Bacillales</taxon>
        <taxon>Bacillaceae</taxon>
        <taxon>Psychrobacillus</taxon>
    </lineage>
</organism>
<dbReference type="GO" id="GO:0006450">
    <property type="term" value="P:regulation of translational fidelity"/>
    <property type="evidence" value="ECO:0007669"/>
    <property type="project" value="TreeGrafter"/>
</dbReference>
<keyword evidence="8 13" id="KW-0548">Nucleotidyltransferase</keyword>
<evidence type="ECO:0000256" key="13">
    <source>
        <dbReference type="PIRNR" id="PIRNR004930"/>
    </source>
</evidence>
<feature type="binding site" evidence="14">
    <location>
        <position position="60"/>
    </location>
    <ligand>
        <name>ATP</name>
        <dbReference type="ChEBI" id="CHEBI:30616"/>
    </ligand>
</feature>
<feature type="binding site" evidence="14">
    <location>
        <position position="236"/>
    </location>
    <ligand>
        <name>ATP</name>
        <dbReference type="ChEBI" id="CHEBI:30616"/>
    </ligand>
</feature>
<dbReference type="PANTHER" id="PTHR17490">
    <property type="entry name" value="SUA5"/>
    <property type="match status" value="1"/>
</dbReference>
<sequence length="342" mass="37247">MKTIIKNVDNLLTNNDSYTQAVDLLTKGEVVAFPTETVYGLGAIATNEEAVAKIFEAKGRPQDNPLIVHIGSKEEMMAFTQDIPKLAEVCMDAFWPGPLTLILPLRPNTLAKNVTAGLQTVGVRMPEHKVALELLKQLKQPVAAPSANKSGKPSPTKAVHVHHDLEGKIPLILDGGTTGIGLESTVIEFVNDLPTILRPGGVTKEMLEKVIGQVGEAQPTDEKEAPRAPGMKYAHYAPDSPVYLIEASLVKLKEAVEKIHNEQKKVAIIASESFRHINVDYFFSLGKEDQLSDAAHLLYQALRDCDETDADIILVPVLSKAGVGTAIMNRLEKAADGRWFYS</sequence>
<keyword evidence="10 13" id="KW-0067">ATP-binding</keyword>
<comment type="catalytic activity">
    <reaction evidence="12 13">
        <text>L-threonine + hydrogencarbonate + ATP = L-threonylcarbamoyladenylate + diphosphate + H2O</text>
        <dbReference type="Rhea" id="RHEA:36407"/>
        <dbReference type="ChEBI" id="CHEBI:15377"/>
        <dbReference type="ChEBI" id="CHEBI:17544"/>
        <dbReference type="ChEBI" id="CHEBI:30616"/>
        <dbReference type="ChEBI" id="CHEBI:33019"/>
        <dbReference type="ChEBI" id="CHEBI:57926"/>
        <dbReference type="ChEBI" id="CHEBI:73682"/>
        <dbReference type="EC" id="2.7.7.87"/>
    </reaction>
</comment>
<evidence type="ECO:0000256" key="1">
    <source>
        <dbReference type="ARBA" id="ARBA00004496"/>
    </source>
</evidence>
<keyword evidence="7 13" id="KW-0819">tRNA processing</keyword>
<keyword evidence="17" id="KW-1185">Reference proteome</keyword>
<dbReference type="Pfam" id="PF03481">
    <property type="entry name" value="Sua5_C"/>
    <property type="match status" value="1"/>
</dbReference>
<gene>
    <name evidence="16" type="ORF">SAMN05421670_0407</name>
</gene>
<dbReference type="InterPro" id="IPR017945">
    <property type="entry name" value="DHBP_synth_RibB-like_a/b_dom"/>
</dbReference>
<dbReference type="InterPro" id="IPR006070">
    <property type="entry name" value="Sua5-like_dom"/>
</dbReference>
<dbReference type="InterPro" id="IPR010923">
    <property type="entry name" value="T(6)A37_SUA5"/>
</dbReference>
<comment type="similarity">
    <text evidence="2 13">Belongs to the SUA5 family.</text>
</comment>
<keyword evidence="6 13" id="KW-0808">Transferase</keyword>
<dbReference type="Gene3D" id="3.90.870.10">
    <property type="entry name" value="DHBP synthase"/>
    <property type="match status" value="1"/>
</dbReference>
<evidence type="ECO:0000256" key="12">
    <source>
        <dbReference type="ARBA" id="ARBA00048366"/>
    </source>
</evidence>
<dbReference type="GO" id="GO:0005737">
    <property type="term" value="C:cytoplasm"/>
    <property type="evidence" value="ECO:0007669"/>
    <property type="project" value="UniProtKB-SubCell"/>
</dbReference>
<dbReference type="GO" id="GO:0008033">
    <property type="term" value="P:tRNA processing"/>
    <property type="evidence" value="ECO:0007669"/>
    <property type="project" value="UniProtKB-KW"/>
</dbReference>
<feature type="binding site" evidence="14">
    <location>
        <position position="198"/>
    </location>
    <ligand>
        <name>ATP</name>
        <dbReference type="ChEBI" id="CHEBI:30616"/>
    </ligand>
</feature>
<dbReference type="GO" id="GO:0000049">
    <property type="term" value="F:tRNA binding"/>
    <property type="evidence" value="ECO:0007669"/>
    <property type="project" value="TreeGrafter"/>
</dbReference>
<feature type="domain" description="YrdC-like" evidence="15">
    <location>
        <begin position="15"/>
        <end position="202"/>
    </location>
</feature>
<dbReference type="FunFam" id="3.90.870.10:FF:000008">
    <property type="entry name" value="Threonylcarbamoyl-AMP synthase"/>
    <property type="match status" value="1"/>
</dbReference>
<feature type="binding site" evidence="14">
    <location>
        <position position="64"/>
    </location>
    <ligand>
        <name>ATP</name>
        <dbReference type="ChEBI" id="CHEBI:30616"/>
    </ligand>
</feature>
<evidence type="ECO:0000259" key="15">
    <source>
        <dbReference type="PROSITE" id="PS51163"/>
    </source>
</evidence>
<dbReference type="SUPFAM" id="SSF55821">
    <property type="entry name" value="YrdC/RibB"/>
    <property type="match status" value="1"/>
</dbReference>
<evidence type="ECO:0000256" key="11">
    <source>
        <dbReference type="ARBA" id="ARBA00029774"/>
    </source>
</evidence>
<dbReference type="InterPro" id="IPR050156">
    <property type="entry name" value="TC-AMP_synthase_SUA5"/>
</dbReference>
<dbReference type="EC" id="2.7.7.87" evidence="3 13"/>
<name>A0A1I6BDW3_9BACI</name>
<comment type="function">
    <text evidence="13">Required for the formation of a threonylcarbamoyl group on adenosine at position 37 (t(6)A37) in tRNAs that read codons beginning with adenine.</text>
</comment>
<dbReference type="Gene3D" id="3.40.50.11030">
    <property type="entry name" value="Threonylcarbamoyl-AMP synthase, C-terminal domain"/>
    <property type="match status" value="1"/>
</dbReference>
<feature type="binding site" evidence="14">
    <location>
        <position position="124"/>
    </location>
    <ligand>
        <name>L-threonine</name>
        <dbReference type="ChEBI" id="CHEBI:57926"/>
    </ligand>
</feature>
<dbReference type="RefSeq" id="WP_093538724.1">
    <property type="nucleotide sequence ID" value="NZ_FOXU01000014.1"/>
</dbReference>
<dbReference type="EMBL" id="FOXU01000014">
    <property type="protein sequence ID" value="SFQ79094.1"/>
    <property type="molecule type" value="Genomic_DNA"/>
</dbReference>
<dbReference type="PIRSF" id="PIRSF004930">
    <property type="entry name" value="Tln_factor_SUA5"/>
    <property type="match status" value="1"/>
</dbReference>
<evidence type="ECO:0000256" key="3">
    <source>
        <dbReference type="ARBA" id="ARBA00012584"/>
    </source>
</evidence>
<dbReference type="PROSITE" id="PS51163">
    <property type="entry name" value="YRDC"/>
    <property type="match status" value="1"/>
</dbReference>
<dbReference type="Pfam" id="PF01300">
    <property type="entry name" value="Sua5_yciO_yrdC"/>
    <property type="match status" value="1"/>
</dbReference>
<dbReference type="InterPro" id="IPR038385">
    <property type="entry name" value="Sua5/YwlC_C"/>
</dbReference>
<evidence type="ECO:0000256" key="2">
    <source>
        <dbReference type="ARBA" id="ARBA00007663"/>
    </source>
</evidence>
<dbReference type="OrthoDB" id="9814580at2"/>
<dbReference type="Proteomes" id="UP000198734">
    <property type="component" value="Unassembled WGS sequence"/>
</dbReference>
<evidence type="ECO:0000313" key="17">
    <source>
        <dbReference type="Proteomes" id="UP000198734"/>
    </source>
</evidence>
<evidence type="ECO:0000256" key="10">
    <source>
        <dbReference type="ARBA" id="ARBA00022840"/>
    </source>
</evidence>
<protein>
    <recommendedName>
        <fullName evidence="4 13">Threonylcarbamoyl-AMP synthase</fullName>
        <shortName evidence="13">TC-AMP synthase</shortName>
        <ecNumber evidence="3 13">2.7.7.87</ecNumber>
    </recommendedName>
    <alternativeName>
        <fullName evidence="11 13">L-threonylcarbamoyladenylate synthase</fullName>
    </alternativeName>
</protein>
<comment type="subcellular location">
    <subcellularLocation>
        <location evidence="1 13">Cytoplasm</location>
    </subcellularLocation>
</comment>
<dbReference type="GO" id="GO:0061710">
    <property type="term" value="F:L-threonylcarbamoyladenylate synthase"/>
    <property type="evidence" value="ECO:0007669"/>
    <property type="project" value="UniProtKB-EC"/>
</dbReference>
<evidence type="ECO:0000256" key="14">
    <source>
        <dbReference type="PIRSR" id="PIRSR004930-1"/>
    </source>
</evidence>
<dbReference type="InterPro" id="IPR005145">
    <property type="entry name" value="Sua5_C"/>
</dbReference>
<reference evidence="17" key="1">
    <citation type="submission" date="2016-10" db="EMBL/GenBank/DDBJ databases">
        <authorList>
            <person name="Varghese N."/>
            <person name="Submissions S."/>
        </authorList>
    </citation>
    <scope>NUCLEOTIDE SEQUENCE [LARGE SCALE GENOMIC DNA]</scope>
    <source>
        <strain evidence="17">DSM 11706</strain>
    </source>
</reference>
<dbReference type="NCBIfam" id="TIGR00057">
    <property type="entry name" value="L-threonylcarbamoyladenylate synthase"/>
    <property type="match status" value="1"/>
</dbReference>
<evidence type="ECO:0000256" key="7">
    <source>
        <dbReference type="ARBA" id="ARBA00022694"/>
    </source>
</evidence>
<dbReference type="GO" id="GO:0005524">
    <property type="term" value="F:ATP binding"/>
    <property type="evidence" value="ECO:0007669"/>
    <property type="project" value="UniProtKB-UniRule"/>
</dbReference>
<feature type="binding site" evidence="14">
    <location>
        <position position="120"/>
    </location>
    <ligand>
        <name>ATP</name>
        <dbReference type="ChEBI" id="CHEBI:30616"/>
    </ligand>
</feature>
<keyword evidence="9 13" id="KW-0547">Nucleotide-binding</keyword>
<feature type="binding site" evidence="14">
    <location>
        <position position="69"/>
    </location>
    <ligand>
        <name>L-threonine</name>
        <dbReference type="ChEBI" id="CHEBI:57926"/>
    </ligand>
</feature>
<feature type="binding site" evidence="14">
    <location>
        <position position="37"/>
    </location>
    <ligand>
        <name>L-threonine</name>
        <dbReference type="ChEBI" id="CHEBI:57926"/>
    </ligand>
</feature>
<evidence type="ECO:0000256" key="9">
    <source>
        <dbReference type="ARBA" id="ARBA00022741"/>
    </source>
</evidence>
<dbReference type="AlphaFoldDB" id="A0A1I6BDW3"/>
<evidence type="ECO:0000256" key="6">
    <source>
        <dbReference type="ARBA" id="ARBA00022679"/>
    </source>
</evidence>
<evidence type="ECO:0000256" key="4">
    <source>
        <dbReference type="ARBA" id="ARBA00015492"/>
    </source>
</evidence>
<evidence type="ECO:0000256" key="5">
    <source>
        <dbReference type="ARBA" id="ARBA00022490"/>
    </source>
</evidence>
<dbReference type="GO" id="GO:0003725">
    <property type="term" value="F:double-stranded RNA binding"/>
    <property type="evidence" value="ECO:0007669"/>
    <property type="project" value="UniProtKB-UniRule"/>
</dbReference>
<feature type="binding site" evidence="14">
    <location>
        <position position="144"/>
    </location>
    <ligand>
        <name>ATP</name>
        <dbReference type="ChEBI" id="CHEBI:30616"/>
    </ligand>
</feature>
<dbReference type="PANTHER" id="PTHR17490:SF16">
    <property type="entry name" value="THREONYLCARBAMOYL-AMP SYNTHASE"/>
    <property type="match status" value="1"/>
</dbReference>